<dbReference type="OrthoDB" id="5666689at2"/>
<evidence type="ECO:0000256" key="1">
    <source>
        <dbReference type="ARBA" id="ARBA00004219"/>
    </source>
</evidence>
<dbReference type="SMART" id="SM00306">
    <property type="entry name" value="HintN"/>
    <property type="match status" value="1"/>
</dbReference>
<sequence length="2598" mass="284675">MNKHFYRVIFSKTLQRLVVVSEIVSSEGKSKNEINVSTVPTLKSSEKSLFQKLPISWSLKPLSVVVYALMGVIQISPAQSMQIIADKQAPKQQQAVILETANGIPQVNIQTPNSKGLSHNKYQQFDVDKKGAILNNSRKNVQTQQAGWIQANPYLAGGEAKVILNEVNSSQASQLKGYIEVAGAKADVIIANPSGIHCESCGVINAGRSTLTTGEVQLENGQVKGYQVQKGTITVAGRGLDTSSSDYTDIIAKEVQVNGKIWANDLKVTTGKNKVSAHHDSIEVIAAGNAPAIEGYALDVSELGGMYAGSIQLVGTESGLGVRNAGHIGASSGDVVIDVNGRIVNQNTIQAQQNIKGVAKGESGVIDNQASAKILANQGKIRLDAEKSFKQSGVIGAKESINIHAQSLDQTQAGEIEGGEVRLSVKDKLTNRGLINSQLDDSNKTAKTVIKASEIQNIGTGRIYGDHVALQANTIENIDELTETSTRQDPIIAAYQRLDVAAPTIVNQTAHYLPQQKSASTLFSEKDIVFGRQLNADDQAIGQADTLLNDSSTIEAANGDIVLNVREVKNLNTHFKSEIETISDEKINETYIIPQGYLTKDRINFNLLKWIPFSRAGKLAYRQDATESLQAGEDITSNTLLPMANEYVCQDYADPASCQIKPESIYDANHPAWAYFNLTPPSQMPSDLPKIEYPDEPQPPVAVVEPDGKRIAETQEQYEKRLADYEQAKKDYETALLRYEEEKRTYPERLKAYQQAMVPFQNWLQENEQSFEALNQKINAHNSRLLGKTFSHFWITKLNQRVKQASVVKTTLPGQILAGKNIEFHSDQVLNDRSQIIAGNQLSMTGTVLNQDETGYDIVTEYGTKQWTNDRWRGGFKRYFQRSWSSVYDYNNYVNTPYQMGVAVKQEHTAYQENEGTQPAVVADPKAISLLPNTRFYRLNPDADSHVLIETDPAFASRGQWLSSDYMFTMLRNEPQHVHKRLGDGFYEQRLVREQIHQLTGKAWLDNYENMESQYKALMNSGISFAQKFHLTLGVALSPEQIQQLTTDIVWLEEQDITLPEGKTVTVLVPRVYVVPKEGDLSPQGSLLSGKVVDLNTQYFNNSGVVLGDEMTSIQSDHLLNEGLIVGKKVDIRTRGDFDNIGGRVEANDDLSIHAEGNINHRSTTVDSDVVLSHFKRQEMRLGREASFYAKGKEARLYISANDLNVQAAQIINAGSGELRLEAQNNLNLTTLSTRSNEQVGEANHYRYENTETAIRSQIKGEGNTTLMAKNILSEGADISSQSRLAMVAENDIQLKGAKERSSFEEFHRTKSGSIAKVTKTRLDKQHTETTVGTKLNAQEILISSGKDVTAQGVQAVADQDLTIQAAHNIDVTADTQYYKNSQIETKKKSGVFTGGGAGITFGSQTEKHELEETGWTQSDARSSVGSLNANVVMQAGGHVNVKGADVIATQANSIDIKGGSVTVDAGKDLIERDQKHEFKSSGLTIAFSSAVTDAAMKTDASLTRSKQVKDSRLQALYGIKAAQESIMLAQEVAQVAEAVQSGQNADFKISISIGSSQSKSSSHSTKVTHQGSSLNAGKVMIDSTAGNIDMIGSKIQATQAQLSSAEHLTMTATQDTVSQRSKNKNSGWSLGVFLGSSGGSYGFGIEGSAQIGKGHENSDSIHQNNNQIHASSVVLKSAQDTTLKGAEVNGDALEVVVGRNLSIESLQDEQHYDSKQVQAGVSASVAIYGSGSNASINASMNKAKVNYAQVEKQSGLYAGKEGLNVDVNGHTHLKGSVIDSQAEADKNRLKTGSLSSENIHNYSEARVQSISAGFSTSMEQNAMSSLMPMMSALGNINRSDSGTTYSAISDRIQIVADQGQVPSQLLRDTTHANQKVQQQDMQELKERQEMAQVIGEIANNAITLTLKSKIDKAEKDKKEADAILEKDPDNLQALLQRGQAVDVLEKYGQDSTIQTSIRAATVILQGLATGSTSQAVVGGLSPFANHMIRDATEDKNKQVNLTPNLIAHAVLGAVESYATGNNALAGATAAVTAEVVAKVVVEQIYEKPVYQLTESEKEKVATFSQMASGLVGGIVGDSTSNAIVSSEIGKRAVENNYLSDAQQAQYEAELKKCENFWCKFKTELYWTGVSAGQNAAFGAGVLAAVPKELADTIKDVFELVTNPSQVYDAFQFLFSQENIAATLINSLKQDFINRIEILKSEYEKAGAKGAYNAGKELGGIIIEIGSAISGVGGITKTSVKIISTGIKQSVHLAENTIKEAKKIIKKTNNLKNATEEVKDVSQVAKNEVSIKAKPTENKTSDQRLEYVCNTGKACFVAGTLVETVNGLKPIEQIGYGELVWSREEFGDQYDYQPVLANSETEKQETIEVIVQNEHKVVERFITTKEHPFFVNEEGWIKASLLESGMKLLDRQGNPSLTVVSQKETGKLETVYNIKVEHFSTYHIGHFGVWVHNAECCDFTKRYGDPEKIFREGDWVDPKTNRVRYLNPFDGEYHDFPDEAKYSIDHILPKSEFLKIKGFRHLPEEVQERLMNNPNNLQPLPKHLNSSKGNKIETETSGWEMYEKGNLKIHPKYRKFLKDRQDAVRKFVEDEIERIIGE</sequence>
<dbReference type="Pfam" id="PF13332">
    <property type="entry name" value="Fil_haemagg_2"/>
    <property type="match status" value="3"/>
</dbReference>
<protein>
    <submittedName>
        <fullName evidence="8">Uncharacterized protein</fullName>
    </submittedName>
</protein>
<feature type="domain" description="Filamentous haemagglutinin FhaB/tRNA nuclease CdiA-like TPS" evidence="7">
    <location>
        <begin position="101"/>
        <end position="221"/>
    </location>
</feature>
<dbReference type="InterPro" id="IPR003587">
    <property type="entry name" value="Hint_dom_N"/>
</dbReference>
<evidence type="ECO:0000256" key="3">
    <source>
        <dbReference type="ARBA" id="ARBA00022913"/>
    </source>
</evidence>
<dbReference type="HOGENOM" id="CLU_000043_2_1_4"/>
<feature type="coiled-coil region" evidence="5">
    <location>
        <begin position="711"/>
        <end position="784"/>
    </location>
</feature>
<dbReference type="InterPro" id="IPR006914">
    <property type="entry name" value="VENN_dom"/>
</dbReference>
<dbReference type="CDD" id="cd00081">
    <property type="entry name" value="Hint"/>
    <property type="match status" value="1"/>
</dbReference>
<dbReference type="NCBIfam" id="TIGR01901">
    <property type="entry name" value="adhes_NPXG"/>
    <property type="match status" value="1"/>
</dbReference>
<dbReference type="Pfam" id="PF05860">
    <property type="entry name" value="TPS"/>
    <property type="match status" value="1"/>
</dbReference>
<dbReference type="GO" id="GO:0090729">
    <property type="term" value="F:toxin activity"/>
    <property type="evidence" value="ECO:0007669"/>
    <property type="project" value="UniProtKB-KW"/>
</dbReference>
<dbReference type="RefSeq" id="WP_038498561.1">
    <property type="nucleotide sequence ID" value="NZ_AFWK01000014.1"/>
</dbReference>
<dbReference type="InterPro" id="IPR025157">
    <property type="entry name" value="Hemagglutinin_rpt"/>
</dbReference>
<evidence type="ECO:0000313" key="9">
    <source>
        <dbReference type="Proteomes" id="UP000028945"/>
    </source>
</evidence>
<dbReference type="InterPro" id="IPR008638">
    <property type="entry name" value="FhaB/CdiA-like_TPS"/>
</dbReference>
<dbReference type="InterPro" id="IPR011050">
    <property type="entry name" value="Pectin_lyase_fold/virulence"/>
</dbReference>
<evidence type="ECO:0000256" key="4">
    <source>
        <dbReference type="ARBA" id="ARBA00023026"/>
    </source>
</evidence>
<dbReference type="InterPro" id="IPR036844">
    <property type="entry name" value="Hint_dom_sf"/>
</dbReference>
<dbReference type="EMBL" id="CP009238">
    <property type="protein sequence ID" value="AIL32247.1"/>
    <property type="molecule type" value="Genomic_DNA"/>
</dbReference>
<comment type="subcellular location">
    <subcellularLocation>
        <location evidence="1">Target cell</location>
        <location evidence="1">Target cell cytoplasm</location>
    </subcellularLocation>
</comment>
<dbReference type="Proteomes" id="UP000028945">
    <property type="component" value="Chromosome"/>
</dbReference>
<feature type="domain" description="Hint" evidence="6">
    <location>
        <begin position="2313"/>
        <end position="2412"/>
    </location>
</feature>
<dbReference type="Gene3D" id="2.170.16.10">
    <property type="entry name" value="Hedgehog/Intein (Hint) domain"/>
    <property type="match status" value="1"/>
</dbReference>
<dbReference type="Gene3D" id="2.160.20.10">
    <property type="entry name" value="Single-stranded right-handed beta-helix, Pectin lyase-like"/>
    <property type="match status" value="1"/>
</dbReference>
<evidence type="ECO:0000313" key="8">
    <source>
        <dbReference type="EMBL" id="AIL32247.1"/>
    </source>
</evidence>
<proteinExistence type="predicted"/>
<keyword evidence="3" id="KW-1266">Target cell cytoplasm</keyword>
<organism evidence="8 9">
    <name type="scientific">Basilea psittacipulmonis DSM 24701</name>
    <dbReference type="NCBI Taxonomy" id="1072685"/>
    <lineage>
        <taxon>Bacteria</taxon>
        <taxon>Pseudomonadati</taxon>
        <taxon>Pseudomonadota</taxon>
        <taxon>Betaproteobacteria</taxon>
        <taxon>Burkholderiales</taxon>
        <taxon>Alcaligenaceae</taxon>
        <taxon>Basilea</taxon>
    </lineage>
</organism>
<evidence type="ECO:0000256" key="5">
    <source>
        <dbReference type="SAM" id="Coils"/>
    </source>
</evidence>
<evidence type="ECO:0000259" key="6">
    <source>
        <dbReference type="SMART" id="SM00306"/>
    </source>
</evidence>
<dbReference type="STRING" id="1072685.IX83_01995"/>
<keyword evidence="4" id="KW-0843">Virulence</keyword>
<dbReference type="Pfam" id="PF07591">
    <property type="entry name" value="PT-HINT"/>
    <property type="match status" value="1"/>
</dbReference>
<dbReference type="eggNOG" id="COG1372">
    <property type="taxonomic scope" value="Bacteria"/>
</dbReference>
<accession>A0A077DFV6</accession>
<keyword evidence="9" id="KW-1185">Reference proteome</keyword>
<dbReference type="Pfam" id="PF13018">
    <property type="entry name" value="ESPR"/>
    <property type="match status" value="1"/>
</dbReference>
<reference evidence="8 9" key="1">
    <citation type="journal article" date="2014" name="BMC Genomics">
        <title>A genomic perspective on a new bacterial genus and species from the Alcaligenaceae family, Basilea psittacipulmonis.</title>
        <authorList>
            <person name="Whiteson K.L."/>
            <person name="Hernandez D."/>
            <person name="Lazarevic V."/>
            <person name="Gaia N."/>
            <person name="Farinelli L."/>
            <person name="Francois P."/>
            <person name="Pilo P."/>
            <person name="Frey J."/>
            <person name="Schrenzel J."/>
        </authorList>
    </citation>
    <scope>NUCLEOTIDE SEQUENCE [LARGE SCALE GENOMIC DNA]</scope>
    <source>
        <strain evidence="8 9">DSM 24701</strain>
    </source>
</reference>
<feature type="coiled-coil region" evidence="5">
    <location>
        <begin position="2251"/>
        <end position="2278"/>
    </location>
</feature>
<dbReference type="InterPro" id="IPR012334">
    <property type="entry name" value="Pectin_lyas_fold"/>
</dbReference>
<evidence type="ECO:0000256" key="2">
    <source>
        <dbReference type="ARBA" id="ARBA00022656"/>
    </source>
</evidence>
<dbReference type="KEGG" id="bpsi:IX83_01995"/>
<dbReference type="SUPFAM" id="SSF51294">
    <property type="entry name" value="Hedgehog/intein (Hint) domain"/>
    <property type="match status" value="1"/>
</dbReference>
<dbReference type="GO" id="GO:0003824">
    <property type="term" value="F:catalytic activity"/>
    <property type="evidence" value="ECO:0007669"/>
    <property type="project" value="UniProtKB-ARBA"/>
</dbReference>
<keyword evidence="2" id="KW-0800">Toxin</keyword>
<dbReference type="InterPro" id="IPR024973">
    <property type="entry name" value="ESPR"/>
</dbReference>
<dbReference type="eggNOG" id="COG3210">
    <property type="taxonomic scope" value="Bacteria"/>
</dbReference>
<dbReference type="Pfam" id="PF04829">
    <property type="entry name" value="PT-VENN"/>
    <property type="match status" value="1"/>
</dbReference>
<gene>
    <name evidence="8" type="ORF">IX83_01995</name>
</gene>
<name>A0A077DFV6_9BURK</name>
<keyword evidence="5" id="KW-0175">Coiled coil</keyword>
<dbReference type="SMART" id="SM00912">
    <property type="entry name" value="Haemagg_act"/>
    <property type="match status" value="1"/>
</dbReference>
<evidence type="ECO:0000259" key="7">
    <source>
        <dbReference type="SMART" id="SM00912"/>
    </source>
</evidence>
<dbReference type="SUPFAM" id="SSF51126">
    <property type="entry name" value="Pectin lyase-like"/>
    <property type="match status" value="1"/>
</dbReference>